<feature type="compositionally biased region" description="Low complexity" evidence="1">
    <location>
        <begin position="427"/>
        <end position="438"/>
    </location>
</feature>
<sequence length="535" mass="60931">MRQTNNDRVVFIHGKKKRAPIVRLEQWMPWRPLIERLYLVEHKTQEEIVRFLNREEDFPVKPVWPRYQPLFQESMSDQLQIPLDKLQNYRWLAEIMEVLGDKYTASNIFMGLYEHNSKVNSQVGPNIEIGFAFSRTAQSLKQLAFAKNKVLPEIIRTLSHHHHYHQGNNSNEDDCPTWSHFQFDLNFAHVTDRESPGSNNALSQLYELFAEKIRPIGNDAQRHFMSFSPRTPNLLFDVPIYLAFVPAATRYDQAPPEYYMLNEPAPEESSNDEEVDEPNFLQLLEWFRNQQLVFSHRRCRASCLADCLTWCMKVLEHPSLVPQALETMITNPEAHIYIVLCTILQEWLRQHVQQERPQWVTTARTQLDLSPPQFLTVVVCMIMAEASQQSDTVASRHDLSCALLFRKASRSAGNLKSLPHKDLFNRSSKTGSTPCPKSTTPPPTTDSISSVALLAPFRKFIAQILTIDNLPPLDLHIPVYPLTLDMSGGGGDAFSPLPSSLESSPLANPQGSSSSGHLEQAEPGPSTAVRLAIRT</sequence>
<organism evidence="4">
    <name type="scientific">Chaetomium thermophilum (strain DSM 1495 / CBS 144.50 / IMI 039719)</name>
    <name type="common">Thermochaetoides thermophila</name>
    <dbReference type="NCBI Taxonomy" id="759272"/>
    <lineage>
        <taxon>Eukaryota</taxon>
        <taxon>Fungi</taxon>
        <taxon>Dikarya</taxon>
        <taxon>Ascomycota</taxon>
        <taxon>Pezizomycotina</taxon>
        <taxon>Sordariomycetes</taxon>
        <taxon>Sordariomycetidae</taxon>
        <taxon>Sordariales</taxon>
        <taxon>Chaetomiaceae</taxon>
        <taxon>Thermochaetoides</taxon>
    </lineage>
</organism>
<dbReference type="GeneID" id="18257924"/>
<dbReference type="Proteomes" id="UP000008066">
    <property type="component" value="Unassembled WGS sequence"/>
</dbReference>
<dbReference type="AlphaFoldDB" id="G0S3U2"/>
<keyword evidence="4" id="KW-1185">Reference proteome</keyword>
<dbReference type="EMBL" id="GL988041">
    <property type="protein sequence ID" value="EGS22004.1"/>
    <property type="molecule type" value="Genomic_DNA"/>
</dbReference>
<feature type="domain" description="Clr5" evidence="2">
    <location>
        <begin position="25"/>
        <end position="60"/>
    </location>
</feature>
<dbReference type="InterPro" id="IPR025676">
    <property type="entry name" value="Clr5_dom"/>
</dbReference>
<gene>
    <name evidence="3" type="ORF">CTHT_0038860</name>
</gene>
<proteinExistence type="predicted"/>
<protein>
    <recommendedName>
        <fullName evidence="2">Clr5 domain-containing protein</fullName>
    </recommendedName>
</protein>
<evidence type="ECO:0000259" key="2">
    <source>
        <dbReference type="Pfam" id="PF14420"/>
    </source>
</evidence>
<dbReference type="KEGG" id="cthr:CTHT_0038860"/>
<evidence type="ECO:0000313" key="4">
    <source>
        <dbReference type="Proteomes" id="UP000008066"/>
    </source>
</evidence>
<evidence type="ECO:0000313" key="3">
    <source>
        <dbReference type="EMBL" id="EGS22004.1"/>
    </source>
</evidence>
<feature type="region of interest" description="Disordered" evidence="1">
    <location>
        <begin position="416"/>
        <end position="447"/>
    </location>
</feature>
<reference evidence="3 4" key="1">
    <citation type="journal article" date="2011" name="Cell">
        <title>Insight into structure and assembly of the nuclear pore complex by utilizing the genome of a eukaryotic thermophile.</title>
        <authorList>
            <person name="Amlacher S."/>
            <person name="Sarges P."/>
            <person name="Flemming D."/>
            <person name="van Noort V."/>
            <person name="Kunze R."/>
            <person name="Devos D.P."/>
            <person name="Arumugam M."/>
            <person name="Bork P."/>
            <person name="Hurt E."/>
        </authorList>
    </citation>
    <scope>NUCLEOTIDE SEQUENCE [LARGE SCALE GENOMIC DNA]</scope>
    <source>
        <strain evidence="4">DSM 1495 / CBS 144.50 / IMI 039719</strain>
    </source>
</reference>
<dbReference type="RefSeq" id="XP_006694300.1">
    <property type="nucleotide sequence ID" value="XM_006694237.1"/>
</dbReference>
<feature type="region of interest" description="Disordered" evidence="1">
    <location>
        <begin position="493"/>
        <end position="535"/>
    </location>
</feature>
<feature type="compositionally biased region" description="Low complexity" evidence="1">
    <location>
        <begin position="495"/>
        <end position="506"/>
    </location>
</feature>
<dbReference type="Pfam" id="PF14420">
    <property type="entry name" value="Clr5"/>
    <property type="match status" value="1"/>
</dbReference>
<evidence type="ECO:0000256" key="1">
    <source>
        <dbReference type="SAM" id="MobiDB-lite"/>
    </source>
</evidence>
<feature type="compositionally biased region" description="Polar residues" evidence="1">
    <location>
        <begin position="507"/>
        <end position="517"/>
    </location>
</feature>
<accession>G0S3U2</accession>
<dbReference type="HOGENOM" id="CLU_508977_0_0_1"/>
<name>G0S3U2_CHATD</name>